<gene>
    <name evidence="8" type="ORF">F6B43_03590</name>
</gene>
<keyword evidence="4 6" id="KW-1133">Transmembrane helix</keyword>
<protein>
    <submittedName>
        <fullName evidence="8">FtsX-like permease family protein</fullName>
    </submittedName>
</protein>
<dbReference type="RefSeq" id="WP_150447508.1">
    <property type="nucleotide sequence ID" value="NZ_VYSA01000001.1"/>
</dbReference>
<evidence type="ECO:0000256" key="3">
    <source>
        <dbReference type="ARBA" id="ARBA00022692"/>
    </source>
</evidence>
<organism evidence="8 9">
    <name type="scientific">Microbacterium rhizomatis</name>
    <dbReference type="NCBI Taxonomy" id="1631477"/>
    <lineage>
        <taxon>Bacteria</taxon>
        <taxon>Bacillati</taxon>
        <taxon>Actinomycetota</taxon>
        <taxon>Actinomycetes</taxon>
        <taxon>Micrococcales</taxon>
        <taxon>Microbacteriaceae</taxon>
        <taxon>Microbacterium</taxon>
    </lineage>
</organism>
<dbReference type="InterPro" id="IPR003838">
    <property type="entry name" value="ABC3_permease_C"/>
</dbReference>
<proteinExistence type="predicted"/>
<name>A0A5J5J6I6_9MICO</name>
<evidence type="ECO:0000256" key="6">
    <source>
        <dbReference type="SAM" id="Phobius"/>
    </source>
</evidence>
<feature type="transmembrane region" description="Helical" evidence="6">
    <location>
        <begin position="148"/>
        <end position="173"/>
    </location>
</feature>
<dbReference type="GO" id="GO:0005886">
    <property type="term" value="C:plasma membrane"/>
    <property type="evidence" value="ECO:0007669"/>
    <property type="project" value="UniProtKB-SubCell"/>
</dbReference>
<accession>A0A5J5J6I6</accession>
<dbReference type="OrthoDB" id="5118998at2"/>
<reference evidence="9" key="1">
    <citation type="submission" date="2019-09" db="EMBL/GenBank/DDBJ databases">
        <title>Mumia zhuanghuii sp. nov. isolated from the intestinal contents of plateau pika (Ochotona curzoniae) in the Qinghai-Tibet plateau of China.</title>
        <authorList>
            <person name="Tian Z."/>
        </authorList>
    </citation>
    <scope>NUCLEOTIDE SEQUENCE [LARGE SCALE GENOMIC DNA]</scope>
    <source>
        <strain evidence="9">JCM 30598</strain>
    </source>
</reference>
<keyword evidence="3 6" id="KW-0812">Transmembrane</keyword>
<dbReference type="Pfam" id="PF02687">
    <property type="entry name" value="FtsX"/>
    <property type="match status" value="1"/>
</dbReference>
<evidence type="ECO:0000256" key="1">
    <source>
        <dbReference type="ARBA" id="ARBA00004651"/>
    </source>
</evidence>
<feature type="transmembrane region" description="Helical" evidence="6">
    <location>
        <begin position="101"/>
        <end position="128"/>
    </location>
</feature>
<evidence type="ECO:0000313" key="9">
    <source>
        <dbReference type="Proteomes" id="UP000325827"/>
    </source>
</evidence>
<evidence type="ECO:0000313" key="8">
    <source>
        <dbReference type="EMBL" id="KAA9110734.1"/>
    </source>
</evidence>
<feature type="transmembrane region" description="Helical" evidence="6">
    <location>
        <begin position="280"/>
        <end position="300"/>
    </location>
</feature>
<keyword evidence="5 6" id="KW-0472">Membrane</keyword>
<evidence type="ECO:0000256" key="2">
    <source>
        <dbReference type="ARBA" id="ARBA00022475"/>
    </source>
</evidence>
<evidence type="ECO:0000259" key="7">
    <source>
        <dbReference type="Pfam" id="PF02687"/>
    </source>
</evidence>
<feature type="transmembrane region" description="Helical" evidence="6">
    <location>
        <begin position="324"/>
        <end position="354"/>
    </location>
</feature>
<comment type="subcellular location">
    <subcellularLocation>
        <location evidence="1">Cell membrane</location>
        <topology evidence="1">Multi-pass membrane protein</topology>
    </subcellularLocation>
</comment>
<feature type="transmembrane region" description="Helical" evidence="6">
    <location>
        <begin position="20"/>
        <end position="46"/>
    </location>
</feature>
<keyword evidence="2" id="KW-1003">Cell membrane</keyword>
<evidence type="ECO:0000256" key="4">
    <source>
        <dbReference type="ARBA" id="ARBA00022989"/>
    </source>
</evidence>
<dbReference type="EMBL" id="VYSA01000001">
    <property type="protein sequence ID" value="KAA9110734.1"/>
    <property type="molecule type" value="Genomic_DNA"/>
</dbReference>
<sequence length="446" mass="46415">MNWHVLWLLIRPGRTGVSTVVLPAVAFAVITTVALSVVAIAGRFWFAPDNEFGAYRLLGAGLVILLFVPLSTLSAAAARLSARRRDDRLATLRLLGAASTLVRRIAFSEAVLIAATGAAIGVLLYLLAAPLLLLVPMQGESAQAAEMWLPWWVTVSLAVGVVAIAALSATASLRMVVVSPLGVRTRSEAPRLRWVRLLIGGGVIALALVLLQSVSGSWGATGIAAAYAVALVAVMSVLGVVGPFITARLAGLRAKRASTASALIAARVVLESPATAWRQVSGVALASFLVVPAGSMLGYLDMIQRTSPVVTDENRVLFADIRTVLLVALVVSFLLVACSVGVTQAAAVLERGAFYVSLDRLGMPRREMNRSRWGAVLLPLLVASIGSALASTALVFLLVAIAVATAPLFIVGVVLLLAAGIGAVRVAVAATTPVLRSVLARPDRVL</sequence>
<dbReference type="Proteomes" id="UP000325827">
    <property type="component" value="Unassembled WGS sequence"/>
</dbReference>
<evidence type="ECO:0000256" key="5">
    <source>
        <dbReference type="ARBA" id="ARBA00023136"/>
    </source>
</evidence>
<feature type="transmembrane region" description="Helical" evidence="6">
    <location>
        <begin position="408"/>
        <end position="428"/>
    </location>
</feature>
<feature type="transmembrane region" description="Helical" evidence="6">
    <location>
        <begin position="375"/>
        <end position="402"/>
    </location>
</feature>
<feature type="transmembrane region" description="Helical" evidence="6">
    <location>
        <begin position="58"/>
        <end position="80"/>
    </location>
</feature>
<comment type="caution">
    <text evidence="8">The sequence shown here is derived from an EMBL/GenBank/DDBJ whole genome shotgun (WGS) entry which is preliminary data.</text>
</comment>
<keyword evidence="9" id="KW-1185">Reference proteome</keyword>
<feature type="domain" description="ABC3 transporter permease C-terminal" evidence="7">
    <location>
        <begin position="76"/>
        <end position="176"/>
    </location>
</feature>
<dbReference type="AlphaFoldDB" id="A0A5J5J6I6"/>
<feature type="transmembrane region" description="Helical" evidence="6">
    <location>
        <begin position="194"/>
        <end position="212"/>
    </location>
</feature>
<feature type="transmembrane region" description="Helical" evidence="6">
    <location>
        <begin position="224"/>
        <end position="246"/>
    </location>
</feature>